<evidence type="ECO:0000313" key="1">
    <source>
        <dbReference type="EMBL" id="TCD00969.1"/>
    </source>
</evidence>
<organism evidence="1 2">
    <name type="scientific">Pedobacter psychroterrae</name>
    <dbReference type="NCBI Taxonomy" id="2530453"/>
    <lineage>
        <taxon>Bacteria</taxon>
        <taxon>Pseudomonadati</taxon>
        <taxon>Bacteroidota</taxon>
        <taxon>Sphingobacteriia</taxon>
        <taxon>Sphingobacteriales</taxon>
        <taxon>Sphingobacteriaceae</taxon>
        <taxon>Pedobacter</taxon>
    </lineage>
</organism>
<reference evidence="1 2" key="1">
    <citation type="submission" date="2019-02" db="EMBL/GenBank/DDBJ databases">
        <title>Pedobacter sp. RP-1-14 sp. nov., isolated from Arctic soil.</title>
        <authorList>
            <person name="Dahal R.H."/>
        </authorList>
    </citation>
    <scope>NUCLEOTIDE SEQUENCE [LARGE SCALE GENOMIC DNA]</scope>
    <source>
        <strain evidence="1 2">RP-1-14</strain>
    </source>
</reference>
<name>A0A4R0NLA8_9SPHI</name>
<protein>
    <recommendedName>
        <fullName evidence="3">Immunity protein 35 of polymorphic toxin system</fullName>
    </recommendedName>
</protein>
<dbReference type="OrthoDB" id="767343at2"/>
<comment type="caution">
    <text evidence="1">The sequence shown here is derived from an EMBL/GenBank/DDBJ whole genome shotgun (WGS) entry which is preliminary data.</text>
</comment>
<accession>A0A4R0NLA8</accession>
<keyword evidence="2" id="KW-1185">Reference proteome</keyword>
<dbReference type="RefSeq" id="WP_131595608.1">
    <property type="nucleotide sequence ID" value="NZ_SJSL01000002.1"/>
</dbReference>
<dbReference type="EMBL" id="SJSL01000002">
    <property type="protein sequence ID" value="TCD00969.1"/>
    <property type="molecule type" value="Genomic_DNA"/>
</dbReference>
<proteinExistence type="predicted"/>
<dbReference type="AlphaFoldDB" id="A0A4R0NLA8"/>
<gene>
    <name evidence="1" type="ORF">EZ437_09355</name>
</gene>
<evidence type="ECO:0000313" key="2">
    <source>
        <dbReference type="Proteomes" id="UP000293347"/>
    </source>
</evidence>
<dbReference type="Proteomes" id="UP000293347">
    <property type="component" value="Unassembled WGS sequence"/>
</dbReference>
<evidence type="ECO:0008006" key="3">
    <source>
        <dbReference type="Google" id="ProtNLM"/>
    </source>
</evidence>
<sequence length="90" mass="10509">MIELEENESITKKKQAFEQQLEMIGIKYERWFGGRIHPFTGDTDRVDNYFRYINSNDGGVKLYLKDGLPIEIGKDCRQAFSATFENLIAR</sequence>